<dbReference type="Proteomes" id="UP000032232">
    <property type="component" value="Unassembled WGS sequence"/>
</dbReference>
<evidence type="ECO:0000256" key="1">
    <source>
        <dbReference type="SAM" id="Phobius"/>
    </source>
</evidence>
<feature type="transmembrane region" description="Helical" evidence="1">
    <location>
        <begin position="44"/>
        <end position="77"/>
    </location>
</feature>
<protein>
    <submittedName>
        <fullName evidence="2">Uncharacterized protein</fullName>
    </submittedName>
</protein>
<name>A0A0D1D880_9RHOB</name>
<keyword evidence="1" id="KW-0812">Transmembrane</keyword>
<dbReference type="AlphaFoldDB" id="A0A0D1D880"/>
<reference evidence="2 3" key="1">
    <citation type="submission" date="2015-02" db="EMBL/GenBank/DDBJ databases">
        <title>Genome Sequence of Jannaschia aquimarina DSM28248, a member of the Roseobacter clade.</title>
        <authorList>
            <person name="Voget S."/>
            <person name="Daniel R."/>
        </authorList>
    </citation>
    <scope>NUCLEOTIDE SEQUENCE [LARGE SCALE GENOMIC DNA]</scope>
    <source>
        <strain evidence="2 3">GSW-M26</strain>
    </source>
</reference>
<keyword evidence="1" id="KW-1133">Transmembrane helix</keyword>
<organism evidence="2 3">
    <name type="scientific">Jannaschia aquimarina</name>
    <dbReference type="NCBI Taxonomy" id="935700"/>
    <lineage>
        <taxon>Bacteria</taxon>
        <taxon>Pseudomonadati</taxon>
        <taxon>Pseudomonadota</taxon>
        <taxon>Alphaproteobacteria</taxon>
        <taxon>Rhodobacterales</taxon>
        <taxon>Roseobacteraceae</taxon>
        <taxon>Jannaschia</taxon>
    </lineage>
</organism>
<comment type="caution">
    <text evidence="2">The sequence shown here is derived from an EMBL/GenBank/DDBJ whole genome shotgun (WGS) entry which is preliminary data.</text>
</comment>
<proteinExistence type="predicted"/>
<keyword evidence="3" id="KW-1185">Reference proteome</keyword>
<sequence>MLLNLLVGLIAGLLVPRFERWLRDFSESVWLGGVPLSEKEFDMAALLVLLILASILLAILSVDSSAFLLSLGALFGLFGKRFWARVSMKESQ</sequence>
<accession>A0A0D1D880</accession>
<evidence type="ECO:0000313" key="2">
    <source>
        <dbReference type="EMBL" id="KIT16138.1"/>
    </source>
</evidence>
<evidence type="ECO:0000313" key="3">
    <source>
        <dbReference type="Proteomes" id="UP000032232"/>
    </source>
</evidence>
<dbReference type="EMBL" id="JYFE01000040">
    <property type="protein sequence ID" value="KIT16138.1"/>
    <property type="molecule type" value="Genomic_DNA"/>
</dbReference>
<gene>
    <name evidence="2" type="ORF">jaqu_21000</name>
</gene>
<keyword evidence="1" id="KW-0472">Membrane</keyword>
<dbReference type="PATRIC" id="fig|935700.4.peg.2166"/>
<dbReference type="STRING" id="935700.jaqu_21000"/>